<protein>
    <submittedName>
        <fullName evidence="2">Uncharacterized protein</fullName>
    </submittedName>
</protein>
<organism evidence="2 3">
    <name type="scientific">Halobellus clavatus</name>
    <dbReference type="NCBI Taxonomy" id="660517"/>
    <lineage>
        <taxon>Archaea</taxon>
        <taxon>Methanobacteriati</taxon>
        <taxon>Methanobacteriota</taxon>
        <taxon>Stenosarchaea group</taxon>
        <taxon>Halobacteria</taxon>
        <taxon>Halobacteriales</taxon>
        <taxon>Haloferacaceae</taxon>
        <taxon>Halobellus</taxon>
    </lineage>
</organism>
<evidence type="ECO:0000313" key="3">
    <source>
        <dbReference type="Proteomes" id="UP000199170"/>
    </source>
</evidence>
<keyword evidence="3" id="KW-1185">Reference proteome</keyword>
<accession>A0A1H3IJB6</accession>
<feature type="region of interest" description="Disordered" evidence="1">
    <location>
        <begin position="228"/>
        <end position="268"/>
    </location>
</feature>
<dbReference type="AlphaFoldDB" id="A0A1H3IJB6"/>
<name>A0A1H3IJB6_9EURY</name>
<proteinExistence type="predicted"/>
<dbReference type="EMBL" id="FNPB01000010">
    <property type="protein sequence ID" value="SDY27762.1"/>
    <property type="molecule type" value="Genomic_DNA"/>
</dbReference>
<dbReference type="OrthoDB" id="291374at2157"/>
<feature type="compositionally biased region" description="Polar residues" evidence="1">
    <location>
        <begin position="247"/>
        <end position="260"/>
    </location>
</feature>
<dbReference type="Proteomes" id="UP000199170">
    <property type="component" value="Unassembled WGS sequence"/>
</dbReference>
<evidence type="ECO:0000256" key="1">
    <source>
        <dbReference type="SAM" id="MobiDB-lite"/>
    </source>
</evidence>
<sequence length="371" mass="39852">MSKPPLSEVISARTVTEAAAIVERVWEARGYDARIRFSGPDVHVEAAGETPDGTAREVRVWVTAGGRIAAHQTRAYAQQCDRADVEPYLVVIGDARLAGDAHRPEIVELDASSLAARVREAGVESSVYDFVERAADAGDDVARDWLGDPIDETAEATATDDDSSADGDDEDRLGRRAAIKRGSKYVVASFLTYLAVERLSEELRRSPGLRSDIDRRIAWLGARVPDLEAPISESTPEPTEAPETPANGSIPSVPNGSAQGTPPADTTALSFESLRSDPAAFVGTTVRYSGEVAETTERRSKRFVVIRVEEGGAWRGDLVGRWPAGRFFDGSLGFRLLDGSTVTVWGDVLGTSSVIVGETLPAIEVVAFERV</sequence>
<reference evidence="3" key="1">
    <citation type="submission" date="2016-10" db="EMBL/GenBank/DDBJ databases">
        <authorList>
            <person name="Varghese N."/>
            <person name="Submissions S."/>
        </authorList>
    </citation>
    <scope>NUCLEOTIDE SEQUENCE [LARGE SCALE GENOMIC DNA]</scope>
    <source>
        <strain evidence="3">CGMCC 1.10118</strain>
    </source>
</reference>
<evidence type="ECO:0000313" key="2">
    <source>
        <dbReference type="EMBL" id="SDY27762.1"/>
    </source>
</evidence>
<gene>
    <name evidence="2" type="ORF">SAMN04487946_11030</name>
</gene>
<dbReference type="RefSeq" id="WP_089768254.1">
    <property type="nucleotide sequence ID" value="NZ_FNPB01000010.1"/>
</dbReference>
<feature type="compositionally biased region" description="Low complexity" evidence="1">
    <location>
        <begin position="228"/>
        <end position="246"/>
    </location>
</feature>